<sequence length="21" mass="2659">MPFSMETHYCIKNKFNIKWKI</sequence>
<dbReference type="EMBL" id="FWDO01000004">
    <property type="protein sequence ID" value="SLM18231.1"/>
    <property type="molecule type" value="Genomic_DNA"/>
</dbReference>
<proteinExistence type="predicted"/>
<evidence type="ECO:0000313" key="1">
    <source>
        <dbReference type="EMBL" id="SLM18231.1"/>
    </source>
</evidence>
<reference evidence="1" key="1">
    <citation type="submission" date="2017-02" db="EMBL/GenBank/DDBJ databases">
        <authorList>
            <person name="Regsiter A."/>
            <person name="William W."/>
        </authorList>
    </citation>
    <scope>NUCLEOTIDE SEQUENCE</scope>
    <source>
        <strain evidence="1">BdmA 4</strain>
    </source>
</reference>
<organism evidence="1">
    <name type="scientific">uncultured spirochete</name>
    <dbReference type="NCBI Taxonomy" id="156406"/>
    <lineage>
        <taxon>Bacteria</taxon>
        <taxon>Pseudomonadati</taxon>
        <taxon>Spirochaetota</taxon>
        <taxon>Spirochaetia</taxon>
        <taxon>Spirochaetales</taxon>
        <taxon>environmental samples</taxon>
    </lineage>
</organism>
<gene>
    <name evidence="1" type="ORF">SPIRO4BDMA_40803</name>
</gene>
<dbReference type="AlphaFoldDB" id="A0A3P3XPL2"/>
<accession>A0A3P3XPL2</accession>
<name>A0A3P3XPL2_9SPIR</name>
<protein>
    <submittedName>
        <fullName evidence="1">Uncharacterized protein</fullName>
    </submittedName>
</protein>